<evidence type="ECO:0000256" key="2">
    <source>
        <dbReference type="ARBA" id="ARBA00023125"/>
    </source>
</evidence>
<accession>A0ABU4G9X5</accession>
<keyword evidence="6" id="KW-1185">Reference proteome</keyword>
<evidence type="ECO:0000313" key="6">
    <source>
        <dbReference type="Proteomes" id="UP001282284"/>
    </source>
</evidence>
<dbReference type="InterPro" id="IPR036388">
    <property type="entry name" value="WH-like_DNA-bd_sf"/>
</dbReference>
<dbReference type="PROSITE" id="PS50949">
    <property type="entry name" value="HTH_GNTR"/>
    <property type="match status" value="1"/>
</dbReference>
<dbReference type="PANTHER" id="PTHR43537:SF5">
    <property type="entry name" value="UXU OPERON TRANSCRIPTIONAL REGULATOR"/>
    <property type="match status" value="1"/>
</dbReference>
<dbReference type="SMART" id="SM00345">
    <property type="entry name" value="HTH_GNTR"/>
    <property type="match status" value="1"/>
</dbReference>
<dbReference type="InterPro" id="IPR000524">
    <property type="entry name" value="Tscrpt_reg_HTH_GntR"/>
</dbReference>
<dbReference type="Pfam" id="PF00392">
    <property type="entry name" value="GntR"/>
    <property type="match status" value="1"/>
</dbReference>
<sequence>MAHVKAAVQFEPVNPSLRNSVPDTVQHLVQSIFTSKIEPGGKLPSERQLVEMLGVTRSTLRESLKTLALIGVVQIRQGDGTYVSTETSSMLSEVVSWGMLLNTTEARQLIEARFYLETSLAELAATRINEHECAGLFELLKKMEDVDCTDQEFAEYDSEFHLDIARAAKNPVLSSTLQNTKSLLQAWVERVVENSTSRDWVIEQHRQILRALENQDATAAKEAMEVHLQTVTNRLLSSLKN</sequence>
<dbReference type="SUPFAM" id="SSF48008">
    <property type="entry name" value="GntR ligand-binding domain-like"/>
    <property type="match status" value="1"/>
</dbReference>
<dbReference type="CDD" id="cd07377">
    <property type="entry name" value="WHTH_GntR"/>
    <property type="match status" value="1"/>
</dbReference>
<proteinExistence type="predicted"/>
<organism evidence="5 6">
    <name type="scientific">Sporosarcina saromensis</name>
    <dbReference type="NCBI Taxonomy" id="359365"/>
    <lineage>
        <taxon>Bacteria</taxon>
        <taxon>Bacillati</taxon>
        <taxon>Bacillota</taxon>
        <taxon>Bacilli</taxon>
        <taxon>Bacillales</taxon>
        <taxon>Caryophanaceae</taxon>
        <taxon>Sporosarcina</taxon>
    </lineage>
</organism>
<dbReference type="Gene3D" id="1.20.120.530">
    <property type="entry name" value="GntR ligand-binding domain-like"/>
    <property type="match status" value="1"/>
</dbReference>
<dbReference type="SMART" id="SM00895">
    <property type="entry name" value="FCD"/>
    <property type="match status" value="1"/>
</dbReference>
<dbReference type="PANTHER" id="PTHR43537">
    <property type="entry name" value="TRANSCRIPTIONAL REGULATOR, GNTR FAMILY"/>
    <property type="match status" value="1"/>
</dbReference>
<evidence type="ECO:0000313" key="5">
    <source>
        <dbReference type="EMBL" id="MDW0113123.1"/>
    </source>
</evidence>
<evidence type="ECO:0000256" key="1">
    <source>
        <dbReference type="ARBA" id="ARBA00023015"/>
    </source>
</evidence>
<dbReference type="RefSeq" id="WP_317943268.1">
    <property type="nucleotide sequence ID" value="NZ_JAUBDI010000005.1"/>
</dbReference>
<dbReference type="EMBL" id="JAUBDI010000005">
    <property type="protein sequence ID" value="MDW0113123.1"/>
    <property type="molecule type" value="Genomic_DNA"/>
</dbReference>
<reference evidence="5 6" key="1">
    <citation type="submission" date="2023-06" db="EMBL/GenBank/DDBJ databases">
        <title>Sporosarcina sp. nov., isolated from Korean traditional fermented seafood 'Jeotgal'.</title>
        <authorList>
            <person name="Yang A.I."/>
            <person name="Shin N.-R."/>
        </authorList>
    </citation>
    <scope>NUCLEOTIDE SEQUENCE [LARGE SCALE GENOMIC DNA]</scope>
    <source>
        <strain evidence="5 6">KCTC13119</strain>
    </source>
</reference>
<evidence type="ECO:0000259" key="4">
    <source>
        <dbReference type="PROSITE" id="PS50949"/>
    </source>
</evidence>
<dbReference type="InterPro" id="IPR036390">
    <property type="entry name" value="WH_DNA-bd_sf"/>
</dbReference>
<keyword evidence="2" id="KW-0238">DNA-binding</keyword>
<gene>
    <name evidence="5" type="ORF">QT711_07985</name>
</gene>
<evidence type="ECO:0000256" key="3">
    <source>
        <dbReference type="ARBA" id="ARBA00023163"/>
    </source>
</evidence>
<dbReference type="Proteomes" id="UP001282284">
    <property type="component" value="Unassembled WGS sequence"/>
</dbReference>
<dbReference type="InterPro" id="IPR008920">
    <property type="entry name" value="TF_FadR/GntR_C"/>
</dbReference>
<name>A0ABU4G9X5_9BACL</name>
<dbReference type="Pfam" id="PF07729">
    <property type="entry name" value="FCD"/>
    <property type="match status" value="1"/>
</dbReference>
<keyword evidence="1" id="KW-0805">Transcription regulation</keyword>
<dbReference type="SUPFAM" id="SSF46785">
    <property type="entry name" value="Winged helix' DNA-binding domain"/>
    <property type="match status" value="1"/>
</dbReference>
<feature type="domain" description="HTH gntR-type" evidence="4">
    <location>
        <begin position="18"/>
        <end position="86"/>
    </location>
</feature>
<dbReference type="PRINTS" id="PR00035">
    <property type="entry name" value="HTHGNTR"/>
</dbReference>
<protein>
    <submittedName>
        <fullName evidence="5">FadR/GntR family transcriptional regulator</fullName>
    </submittedName>
</protein>
<keyword evidence="3" id="KW-0804">Transcription</keyword>
<dbReference type="InterPro" id="IPR011711">
    <property type="entry name" value="GntR_C"/>
</dbReference>
<comment type="caution">
    <text evidence="5">The sequence shown here is derived from an EMBL/GenBank/DDBJ whole genome shotgun (WGS) entry which is preliminary data.</text>
</comment>
<dbReference type="Gene3D" id="1.10.10.10">
    <property type="entry name" value="Winged helix-like DNA-binding domain superfamily/Winged helix DNA-binding domain"/>
    <property type="match status" value="1"/>
</dbReference>